<evidence type="ECO:0000313" key="2">
    <source>
        <dbReference type="EMBL" id="BCO36968.1"/>
    </source>
</evidence>
<evidence type="ECO:0000313" key="3">
    <source>
        <dbReference type="Proteomes" id="UP000595446"/>
    </source>
</evidence>
<gene>
    <name evidence="1" type="ORF">MHEC_27490</name>
    <name evidence="2" type="ORF">MHEC_34010</name>
</gene>
<reference evidence="1 3" key="1">
    <citation type="submission" date="2020-12" db="EMBL/GenBank/DDBJ databases">
        <title>Complete genome sequence of Mycobacterium heckeshornense JCM 15655T, closely related to a pathogenic non-tuberculous mycobacterial species Mycobacterium xenopi.</title>
        <authorList>
            <person name="Yoshida M."/>
            <person name="Fukano H."/>
            <person name="Asakura T."/>
            <person name="Suzuki M."/>
            <person name="Hoshino Y."/>
        </authorList>
    </citation>
    <scope>NUCLEOTIDE SEQUENCE [LARGE SCALE GENOMIC DNA]</scope>
    <source>
        <strain evidence="1 3">JCM 15655</strain>
    </source>
</reference>
<protein>
    <submittedName>
        <fullName evidence="1">Uncharacterized protein</fullName>
    </submittedName>
</protein>
<proteinExistence type="predicted"/>
<accession>A0A7R7GUT6</accession>
<dbReference type="EMBL" id="AP024237">
    <property type="protein sequence ID" value="BCO36968.1"/>
    <property type="molecule type" value="Genomic_DNA"/>
</dbReference>
<keyword evidence="3" id="KW-1185">Reference proteome</keyword>
<dbReference type="AlphaFoldDB" id="A0A7R7GUT6"/>
<dbReference type="Proteomes" id="UP000595446">
    <property type="component" value="Chromosome"/>
</dbReference>
<dbReference type="EMBL" id="AP024237">
    <property type="protein sequence ID" value="BCO36316.1"/>
    <property type="molecule type" value="Genomic_DNA"/>
</dbReference>
<organism evidence="1 3">
    <name type="scientific">Mycobacterium heckeshornense</name>
    <dbReference type="NCBI Taxonomy" id="110505"/>
    <lineage>
        <taxon>Bacteria</taxon>
        <taxon>Bacillati</taxon>
        <taxon>Actinomycetota</taxon>
        <taxon>Actinomycetes</taxon>
        <taxon>Mycobacteriales</taxon>
        <taxon>Mycobacteriaceae</taxon>
        <taxon>Mycobacterium</taxon>
    </lineage>
</organism>
<sequence>MFMCRQGVIMYSQDLFGVSFSKFATLVLLLC</sequence>
<name>A0A7R7GUT6_9MYCO</name>
<evidence type="ECO:0000313" key="1">
    <source>
        <dbReference type="EMBL" id="BCO36316.1"/>
    </source>
</evidence>